<keyword evidence="4" id="KW-1185">Reference proteome</keyword>
<dbReference type="KEGG" id="clup:CLUP02_08550"/>
<feature type="compositionally biased region" description="Polar residues" evidence="1">
    <location>
        <begin position="208"/>
        <end position="221"/>
    </location>
</feature>
<feature type="region of interest" description="Disordered" evidence="1">
    <location>
        <begin position="196"/>
        <end position="345"/>
    </location>
</feature>
<feature type="compositionally biased region" description="Basic and acidic residues" evidence="1">
    <location>
        <begin position="276"/>
        <end position="296"/>
    </location>
</feature>
<evidence type="ECO:0000256" key="1">
    <source>
        <dbReference type="SAM" id="MobiDB-lite"/>
    </source>
</evidence>
<dbReference type="AlphaFoldDB" id="A0A9Q8ST37"/>
<evidence type="ECO:0000313" key="4">
    <source>
        <dbReference type="Proteomes" id="UP000830671"/>
    </source>
</evidence>
<evidence type="ECO:0000313" key="3">
    <source>
        <dbReference type="EMBL" id="UQC83059.1"/>
    </source>
</evidence>
<feature type="compositionally biased region" description="Basic and acidic residues" evidence="1">
    <location>
        <begin position="311"/>
        <end position="322"/>
    </location>
</feature>
<evidence type="ECO:0000256" key="2">
    <source>
        <dbReference type="SAM" id="Phobius"/>
    </source>
</evidence>
<accession>A0A9Q8ST37</accession>
<keyword evidence="2" id="KW-0472">Membrane</keyword>
<sequence>MRSTGKDYLLFRYLHSGVWSLWDSARLLGSLILAFKSVCVNPRKAWAIRSGRENPGDLTKPACLLRSNPPTNAPFGFGRGGSADDPAHPRVHLGSSSFDPKAGYRRKDLETELLMIMESCFESRKARGPINSMQRNEDRQNTALEIGYSAGSLLVLVTGLQSQSSFECAAAVAVPCVPIPSHLSILERAQQQITRQSPLLLHTGGRSLKTNDPGRTSSPESPQREKKLAADHGAPQPTGSRPSLHPWLSLDPGPGLPPEGRGGTAAGPPAPAFCEGKQRTDQRGSERDLDKEDEHGPGPLMAGCSGLARSLSREDGARAKRCEQKRRRLGYSRIPSPISDQTPSLLTPDESRVSLILPILLSDLARLGTSNPTNTYLFRSALSRLSFRSSSLPPGLTSSISRPVPSSSFLTTWEHTRARYLFCFTRLRAFPPSITLTFLRSVSRLDLSLVALPLSPDLFSSNKLACPDLDIYPFTSRHTPHPFKHLNTTPLPSTLNCHLPYWSFTIIVNCRTPPWLENIVNRLIASTQTTCFVGGKAKKRNQEAFFVARTTSTSTDIVGNRLANTTTKTESLRASKHQLLYTSQSPITNPNHQKKMKPSSLLFALGFTQFGLAAPVPSTISDMVSHVKTEARRLTRVTRVSMHRTRPISDVYDIETEFNNEPVTPSEDMPPSIVLAAPRPLKTSYLQSLSRHPAPHGKDRVVDVVGDGTPETITPMSLKDGLAELLPSGRLPSWKQITRPTMRIFEQHPDLIVLGAVIALVLVLLVLEFVGTTFQGVRQHYDPQGVIRLEVDEKACKTPSFRCDSVPYHDEEGQDAEEPRP</sequence>
<reference evidence="3" key="1">
    <citation type="journal article" date="2021" name="Mol. Plant Microbe Interact.">
        <title>Complete Genome Sequence of the Plant-Pathogenic Fungus Colletotrichum lupini.</title>
        <authorList>
            <person name="Baroncelli R."/>
            <person name="Pensec F."/>
            <person name="Da Lio D."/>
            <person name="Boufleur T."/>
            <person name="Vicente I."/>
            <person name="Sarrocco S."/>
            <person name="Picot A."/>
            <person name="Baraldi E."/>
            <person name="Sukno S."/>
            <person name="Thon M."/>
            <person name="Le Floch G."/>
        </authorList>
    </citation>
    <scope>NUCLEOTIDE SEQUENCE</scope>
    <source>
        <strain evidence="3">IMI 504893</strain>
    </source>
</reference>
<dbReference type="GeneID" id="73342548"/>
<keyword evidence="2" id="KW-1133">Transmembrane helix</keyword>
<organism evidence="3 4">
    <name type="scientific">Colletotrichum lupini</name>
    <dbReference type="NCBI Taxonomy" id="145971"/>
    <lineage>
        <taxon>Eukaryota</taxon>
        <taxon>Fungi</taxon>
        <taxon>Dikarya</taxon>
        <taxon>Ascomycota</taxon>
        <taxon>Pezizomycotina</taxon>
        <taxon>Sordariomycetes</taxon>
        <taxon>Hypocreomycetidae</taxon>
        <taxon>Glomerellales</taxon>
        <taxon>Glomerellaceae</taxon>
        <taxon>Colletotrichum</taxon>
        <taxon>Colletotrichum acutatum species complex</taxon>
    </lineage>
</organism>
<name>A0A9Q8ST37_9PEZI</name>
<feature type="region of interest" description="Disordered" evidence="1">
    <location>
        <begin position="802"/>
        <end position="821"/>
    </location>
</feature>
<dbReference type="RefSeq" id="XP_049144681.1">
    <property type="nucleotide sequence ID" value="XM_049287538.1"/>
</dbReference>
<keyword evidence="2" id="KW-0812">Transmembrane</keyword>
<feature type="compositionally biased region" description="Basic and acidic residues" evidence="1">
    <location>
        <begin position="807"/>
        <end position="821"/>
    </location>
</feature>
<proteinExistence type="predicted"/>
<dbReference type="EMBL" id="CP019476">
    <property type="protein sequence ID" value="UQC83059.1"/>
    <property type="molecule type" value="Genomic_DNA"/>
</dbReference>
<protein>
    <submittedName>
        <fullName evidence="3">Uncharacterized protein</fullName>
    </submittedName>
</protein>
<dbReference type="Proteomes" id="UP000830671">
    <property type="component" value="Chromosome 4"/>
</dbReference>
<gene>
    <name evidence="3" type="ORF">CLUP02_08550</name>
</gene>
<feature type="transmembrane region" description="Helical" evidence="2">
    <location>
        <begin position="751"/>
        <end position="770"/>
    </location>
</feature>